<dbReference type="InterPro" id="IPR036291">
    <property type="entry name" value="NAD(P)-bd_dom_sf"/>
</dbReference>
<gene>
    <name evidence="3" type="ORF">ACH429_11570</name>
</gene>
<dbReference type="InterPro" id="IPR015426">
    <property type="entry name" value="Acetylaldehyde_DH_C"/>
</dbReference>
<dbReference type="Pfam" id="PF09290">
    <property type="entry name" value="AcetDehyd-dimer"/>
    <property type="match status" value="1"/>
</dbReference>
<reference evidence="3 4" key="1">
    <citation type="submission" date="2024-10" db="EMBL/GenBank/DDBJ databases">
        <title>The Natural Products Discovery Center: Release of the First 8490 Sequenced Strains for Exploring Actinobacteria Biosynthetic Diversity.</title>
        <authorList>
            <person name="Kalkreuter E."/>
            <person name="Kautsar S.A."/>
            <person name="Yang D."/>
            <person name="Bader C.D."/>
            <person name="Teijaro C.N."/>
            <person name="Fluegel L."/>
            <person name="Davis C.M."/>
            <person name="Simpson J.R."/>
            <person name="Lauterbach L."/>
            <person name="Steele A.D."/>
            <person name="Gui C."/>
            <person name="Meng S."/>
            <person name="Li G."/>
            <person name="Viehrig K."/>
            <person name="Ye F."/>
            <person name="Su P."/>
            <person name="Kiefer A.F."/>
            <person name="Nichols A."/>
            <person name="Cepeda A.J."/>
            <person name="Yan W."/>
            <person name="Fan B."/>
            <person name="Jiang Y."/>
            <person name="Adhikari A."/>
            <person name="Zheng C.-J."/>
            <person name="Schuster L."/>
            <person name="Cowan T.M."/>
            <person name="Smanski M.J."/>
            <person name="Chevrette M.G."/>
            <person name="De Carvalho L.P.S."/>
            <person name="Shen B."/>
        </authorList>
    </citation>
    <scope>NUCLEOTIDE SEQUENCE [LARGE SCALE GENOMIC DNA]</scope>
    <source>
        <strain evidence="3 4">NPDC020327</strain>
    </source>
</reference>
<feature type="domain" description="Acetaldehyde dehydrogenase C-terminal" evidence="2">
    <location>
        <begin position="128"/>
        <end position="263"/>
    </location>
</feature>
<keyword evidence="1" id="KW-0520">NAD</keyword>
<proteinExistence type="inferred from homology"/>
<keyword evidence="1" id="KW-0058">Aromatic hydrocarbons catabolism</keyword>
<comment type="caution">
    <text evidence="1">Lacks conserved residue(s) required for the propagation of feature annotation.</text>
</comment>
<keyword evidence="1" id="KW-0560">Oxidoreductase</keyword>
<dbReference type="HAMAP" id="MF_01657">
    <property type="entry name" value="Ac_ald_DH_ac"/>
    <property type="match status" value="1"/>
</dbReference>
<dbReference type="EMBL" id="JBIRWE010000004">
    <property type="protein sequence ID" value="MFI1964741.1"/>
    <property type="molecule type" value="Genomic_DNA"/>
</dbReference>
<sequence length="295" mass="30199">MAARGRASAAVLGAGLIGIDLAEKIQRSKALTCRLVVGRAPQSVGLRRAAEMGCPTADGGIASLMEAGPFDVVFDASNAASHAEHWAHLKDTGAQLVDLTPSRVGAMVVPTVNGGAARVHRHINLITCGGQAAIPLLHTIAQHCTPTYIEVVSTGASASAGRATRLNLDEYIATTGAAVRTFTAAREVKVLVNLSPAVPAPPFRVVMRVLASGLRPEPVRAAVAAAAAKVRTFTPGFTVTSCHVADGQASIAVEVTAEGSRIPAHAGNLHIINAAAVLLAEQHATACPVKETPHG</sequence>
<dbReference type="RefSeq" id="WP_360004187.1">
    <property type="nucleotide sequence ID" value="NZ_JBEZHZ010000017.1"/>
</dbReference>
<dbReference type="InterPro" id="IPR003361">
    <property type="entry name" value="Acetaldehyde_dehydrogenase"/>
</dbReference>
<evidence type="ECO:0000313" key="3">
    <source>
        <dbReference type="EMBL" id="MFI1964741.1"/>
    </source>
</evidence>
<comment type="similarity">
    <text evidence="1">Belongs to the acetaldehyde dehydrogenase family.</text>
</comment>
<keyword evidence="4" id="KW-1185">Reference proteome</keyword>
<comment type="caution">
    <text evidence="3">The sequence shown here is derived from an EMBL/GenBank/DDBJ whole genome shotgun (WGS) entry which is preliminary data.</text>
</comment>
<comment type="catalytic activity">
    <reaction evidence="1">
        <text>acetaldehyde + NAD(+) + CoA = acetyl-CoA + NADH + H(+)</text>
        <dbReference type="Rhea" id="RHEA:23288"/>
        <dbReference type="ChEBI" id="CHEBI:15343"/>
        <dbReference type="ChEBI" id="CHEBI:15378"/>
        <dbReference type="ChEBI" id="CHEBI:57287"/>
        <dbReference type="ChEBI" id="CHEBI:57288"/>
        <dbReference type="ChEBI" id="CHEBI:57540"/>
        <dbReference type="ChEBI" id="CHEBI:57945"/>
        <dbReference type="EC" id="1.2.1.10"/>
    </reaction>
</comment>
<protein>
    <recommendedName>
        <fullName evidence="1">Acetaldehyde dehydrogenase</fullName>
        <ecNumber evidence="1">1.2.1.10</ecNumber>
    </recommendedName>
    <alternativeName>
        <fullName evidence="1">Acetaldehyde dehydrogenase [acetylating]</fullName>
    </alternativeName>
</protein>
<dbReference type="SUPFAM" id="SSF55347">
    <property type="entry name" value="Glyceraldehyde-3-phosphate dehydrogenase-like, C-terminal domain"/>
    <property type="match status" value="1"/>
</dbReference>
<evidence type="ECO:0000256" key="1">
    <source>
        <dbReference type="HAMAP-Rule" id="MF_01657"/>
    </source>
</evidence>
<dbReference type="EC" id="1.2.1.10" evidence="1"/>
<dbReference type="SUPFAM" id="SSF51735">
    <property type="entry name" value="NAD(P)-binding Rossmann-fold domains"/>
    <property type="match status" value="1"/>
</dbReference>
<feature type="binding site" evidence="1">
    <location>
        <position position="268"/>
    </location>
    <ligand>
        <name>NAD(+)</name>
        <dbReference type="ChEBI" id="CHEBI:57540"/>
    </ligand>
</feature>
<dbReference type="Gene3D" id="3.40.50.720">
    <property type="entry name" value="NAD(P)-binding Rossmann-like Domain"/>
    <property type="match status" value="1"/>
</dbReference>
<evidence type="ECO:0000313" key="4">
    <source>
        <dbReference type="Proteomes" id="UP001611548"/>
    </source>
</evidence>
<dbReference type="NCBIfam" id="NF006157">
    <property type="entry name" value="PRK08300.1"/>
    <property type="match status" value="1"/>
</dbReference>
<dbReference type="Proteomes" id="UP001611548">
    <property type="component" value="Unassembled WGS sequence"/>
</dbReference>
<evidence type="ECO:0000259" key="2">
    <source>
        <dbReference type="Pfam" id="PF09290"/>
    </source>
</evidence>
<name>A0ABW7USA9_9ACTN</name>
<organism evidence="3 4">
    <name type="scientific">Streptomyces pathocidini</name>
    <dbReference type="NCBI Taxonomy" id="1650571"/>
    <lineage>
        <taxon>Bacteria</taxon>
        <taxon>Bacillati</taxon>
        <taxon>Actinomycetota</taxon>
        <taxon>Actinomycetes</taxon>
        <taxon>Kitasatosporales</taxon>
        <taxon>Streptomycetaceae</taxon>
        <taxon>Streptomyces</taxon>
    </lineage>
</organism>
<dbReference type="Gene3D" id="3.30.360.10">
    <property type="entry name" value="Dihydrodipicolinate Reductase, domain 2"/>
    <property type="match status" value="1"/>
</dbReference>
<accession>A0ABW7USA9</accession>
<feature type="active site" description="Acyl-thioester intermediate" evidence="1">
    <location>
        <position position="128"/>
    </location>
</feature>
<dbReference type="CDD" id="cd23933">
    <property type="entry name" value="ALDH_C"/>
    <property type="match status" value="1"/>
</dbReference>